<organism evidence="3 5">
    <name type="scientific">Dorea longicatena</name>
    <dbReference type="NCBI Taxonomy" id="88431"/>
    <lineage>
        <taxon>Bacteria</taxon>
        <taxon>Bacillati</taxon>
        <taxon>Bacillota</taxon>
        <taxon>Clostridia</taxon>
        <taxon>Lachnospirales</taxon>
        <taxon>Lachnospiraceae</taxon>
        <taxon>Dorea</taxon>
    </lineage>
</organism>
<dbReference type="Proteomes" id="UP000449249">
    <property type="component" value="Unassembled WGS sequence"/>
</dbReference>
<dbReference type="CDD" id="cd00093">
    <property type="entry name" value="HTH_XRE"/>
    <property type="match status" value="1"/>
</dbReference>
<dbReference type="SMART" id="SM00530">
    <property type="entry name" value="HTH_XRE"/>
    <property type="match status" value="1"/>
</dbReference>
<dbReference type="Gene3D" id="1.10.260.40">
    <property type="entry name" value="lambda repressor-like DNA-binding domains"/>
    <property type="match status" value="1"/>
</dbReference>
<dbReference type="InterPro" id="IPR001387">
    <property type="entry name" value="Cro/C1-type_HTH"/>
</dbReference>
<dbReference type="SUPFAM" id="SSF47413">
    <property type="entry name" value="lambda repressor-like DNA-binding domains"/>
    <property type="match status" value="1"/>
</dbReference>
<accession>A0A6L8RYM7</accession>
<dbReference type="InterPro" id="IPR010982">
    <property type="entry name" value="Lambda_DNA-bd_dom_sf"/>
</dbReference>
<dbReference type="AlphaFoldDB" id="A0A6L8RYM7"/>
<reference evidence="4 5" key="1">
    <citation type="journal article" date="2019" name="Nat. Med.">
        <title>A library of human gut bacterial isolates paired with longitudinal multiomics data enables mechanistic microbiome research.</title>
        <authorList>
            <person name="Poyet M."/>
            <person name="Groussin M."/>
            <person name="Gibbons S.M."/>
            <person name="Avila-Pacheco J."/>
            <person name="Jiang X."/>
            <person name="Kearney S.M."/>
            <person name="Perrotta A.R."/>
            <person name="Berdy B."/>
            <person name="Zhao S."/>
            <person name="Lieberman T.D."/>
            <person name="Swanson P.K."/>
            <person name="Smith M."/>
            <person name="Roesemann S."/>
            <person name="Alexander J.E."/>
            <person name="Rich S.A."/>
            <person name="Livny J."/>
            <person name="Vlamakis H."/>
            <person name="Clish C."/>
            <person name="Bullock K."/>
            <person name="Deik A."/>
            <person name="Scott J."/>
            <person name="Pierce K.A."/>
            <person name="Xavier R.J."/>
            <person name="Alm E.J."/>
        </authorList>
    </citation>
    <scope>NUCLEOTIDE SEQUENCE [LARGE SCALE GENOMIC DNA]</scope>
    <source>
        <strain evidence="2 4">BIOML-A1</strain>
        <strain evidence="3 5">BIOML-A6</strain>
    </source>
</reference>
<proteinExistence type="predicted"/>
<comment type="caution">
    <text evidence="3">The sequence shown here is derived from an EMBL/GenBank/DDBJ whole genome shotgun (WGS) entry which is preliminary data.</text>
</comment>
<dbReference type="EMBL" id="WWSC01000006">
    <property type="protein sequence ID" value="MZK41374.1"/>
    <property type="molecule type" value="Genomic_DNA"/>
</dbReference>
<evidence type="ECO:0000313" key="5">
    <source>
        <dbReference type="Proteomes" id="UP000472916"/>
    </source>
</evidence>
<gene>
    <name evidence="3" type="ORF">GT528_06535</name>
    <name evidence="2" type="ORF">GT576_14295</name>
</gene>
<sequence>MGIINDRIWERRISLGLTLLNVAEQLGVKEATAQRYESGAIKSISHETISRLSEILSCTPSYLMGWDATSRPASHVSDEFQINNLEKRLLLNTVNLMKSLKPWCSVLWP</sequence>
<evidence type="ECO:0000313" key="4">
    <source>
        <dbReference type="Proteomes" id="UP000449249"/>
    </source>
</evidence>
<dbReference type="GO" id="GO:0003677">
    <property type="term" value="F:DNA binding"/>
    <property type="evidence" value="ECO:0007669"/>
    <property type="project" value="InterPro"/>
</dbReference>
<dbReference type="PROSITE" id="PS50943">
    <property type="entry name" value="HTH_CROC1"/>
    <property type="match status" value="1"/>
</dbReference>
<dbReference type="RefSeq" id="WP_161143159.1">
    <property type="nucleotide sequence ID" value="NZ_JBBNOU010000028.1"/>
</dbReference>
<evidence type="ECO:0000259" key="1">
    <source>
        <dbReference type="PROSITE" id="PS50943"/>
    </source>
</evidence>
<dbReference type="Proteomes" id="UP000472916">
    <property type="component" value="Unassembled WGS sequence"/>
</dbReference>
<evidence type="ECO:0000313" key="3">
    <source>
        <dbReference type="EMBL" id="MZK41374.1"/>
    </source>
</evidence>
<dbReference type="EMBL" id="WWSH01000015">
    <property type="protein sequence ID" value="MZK11476.1"/>
    <property type="molecule type" value="Genomic_DNA"/>
</dbReference>
<feature type="domain" description="HTH cro/C1-type" evidence="1">
    <location>
        <begin position="8"/>
        <end position="63"/>
    </location>
</feature>
<protein>
    <submittedName>
        <fullName evidence="3">Helix-turn-helix domain-containing protein</fullName>
    </submittedName>
</protein>
<dbReference type="Pfam" id="PF01381">
    <property type="entry name" value="HTH_3"/>
    <property type="match status" value="1"/>
</dbReference>
<evidence type="ECO:0000313" key="2">
    <source>
        <dbReference type="EMBL" id="MZK11476.1"/>
    </source>
</evidence>
<name>A0A6L8RYM7_9FIRM</name>